<evidence type="ECO:0000256" key="1">
    <source>
        <dbReference type="SAM" id="MobiDB-lite"/>
    </source>
</evidence>
<feature type="compositionally biased region" description="Polar residues" evidence="1">
    <location>
        <begin position="73"/>
        <end position="93"/>
    </location>
</feature>
<dbReference type="InterPro" id="IPR012292">
    <property type="entry name" value="Globin/Proto"/>
</dbReference>
<gene>
    <name evidence="2" type="ORF">SMTD_LOCUS5312</name>
</gene>
<dbReference type="SUPFAM" id="SSF46458">
    <property type="entry name" value="Globin-like"/>
    <property type="match status" value="1"/>
</dbReference>
<sequence length="187" mass="21568">MAADAVMRTMIQEDLNYSEASVNYRKSTSEYAQYRDRAKGVQTESLSKRKCVQGHKQRKKYNTNSNNNNNNNMGSEQSRPTSNKQKKSSLTWNSQTIVKTNKTSINNIKPRENSIDLLNNQNINDDHINLQNIPEDKSFRQLFSDLELDVLFSTWPLLSQNPIRTGCLIFKNAFEIHPKLSTFFPFG</sequence>
<dbReference type="GO" id="GO:0019825">
    <property type="term" value="F:oxygen binding"/>
    <property type="evidence" value="ECO:0007669"/>
    <property type="project" value="InterPro"/>
</dbReference>
<reference evidence="2 3" key="1">
    <citation type="submission" date="2018-11" db="EMBL/GenBank/DDBJ databases">
        <authorList>
            <consortium name="Pathogen Informatics"/>
        </authorList>
    </citation>
    <scope>NUCLEOTIDE SEQUENCE [LARGE SCALE GENOMIC DNA]</scope>
    <source>
        <strain>Denwood</strain>
        <strain evidence="3">Zambia</strain>
    </source>
</reference>
<protein>
    <submittedName>
        <fullName evidence="2">Uncharacterized protein</fullName>
    </submittedName>
</protein>
<dbReference type="GO" id="GO:0020037">
    <property type="term" value="F:heme binding"/>
    <property type="evidence" value="ECO:0007669"/>
    <property type="project" value="InterPro"/>
</dbReference>
<dbReference type="Proteomes" id="UP000269396">
    <property type="component" value="Unassembled WGS sequence"/>
</dbReference>
<dbReference type="InterPro" id="IPR009050">
    <property type="entry name" value="Globin-like_sf"/>
</dbReference>
<dbReference type="EMBL" id="UZAL01026969">
    <property type="protein sequence ID" value="VDP28055.1"/>
    <property type="molecule type" value="Genomic_DNA"/>
</dbReference>
<organism evidence="2 3">
    <name type="scientific">Schistosoma mattheei</name>
    <dbReference type="NCBI Taxonomy" id="31246"/>
    <lineage>
        <taxon>Eukaryota</taxon>
        <taxon>Metazoa</taxon>
        <taxon>Spiralia</taxon>
        <taxon>Lophotrochozoa</taxon>
        <taxon>Platyhelminthes</taxon>
        <taxon>Trematoda</taxon>
        <taxon>Digenea</taxon>
        <taxon>Strigeidida</taxon>
        <taxon>Schistosomatoidea</taxon>
        <taxon>Schistosomatidae</taxon>
        <taxon>Schistosoma</taxon>
    </lineage>
</organism>
<evidence type="ECO:0000313" key="3">
    <source>
        <dbReference type="Proteomes" id="UP000269396"/>
    </source>
</evidence>
<dbReference type="AlphaFoldDB" id="A0A183NT76"/>
<proteinExistence type="predicted"/>
<feature type="region of interest" description="Disordered" evidence="1">
    <location>
        <begin position="39"/>
        <end position="93"/>
    </location>
</feature>
<dbReference type="STRING" id="31246.A0A183NT76"/>
<feature type="compositionally biased region" description="Basic residues" evidence="1">
    <location>
        <begin position="48"/>
        <end position="61"/>
    </location>
</feature>
<dbReference type="Gene3D" id="1.10.490.10">
    <property type="entry name" value="Globins"/>
    <property type="match status" value="1"/>
</dbReference>
<feature type="compositionally biased region" description="Low complexity" evidence="1">
    <location>
        <begin position="62"/>
        <end position="72"/>
    </location>
</feature>
<evidence type="ECO:0000313" key="2">
    <source>
        <dbReference type="EMBL" id="VDP28055.1"/>
    </source>
</evidence>
<accession>A0A183NT76</accession>
<name>A0A183NT76_9TREM</name>
<keyword evidence="3" id="KW-1185">Reference proteome</keyword>